<evidence type="ECO:0000259" key="5">
    <source>
        <dbReference type="PROSITE" id="PS01124"/>
    </source>
</evidence>
<evidence type="ECO:0000313" key="6">
    <source>
        <dbReference type="EMBL" id="ERT65128.1"/>
    </source>
</evidence>
<dbReference type="PRINTS" id="PR00032">
    <property type="entry name" value="HTHARAC"/>
</dbReference>
<dbReference type="EMBL" id="AXZF01000172">
    <property type="protein sequence ID" value="ERT65128.1"/>
    <property type="molecule type" value="Genomic_DNA"/>
</dbReference>
<keyword evidence="4" id="KW-1133">Transmembrane helix</keyword>
<dbReference type="InterPro" id="IPR009057">
    <property type="entry name" value="Homeodomain-like_sf"/>
</dbReference>
<evidence type="ECO:0000256" key="4">
    <source>
        <dbReference type="SAM" id="Phobius"/>
    </source>
</evidence>
<dbReference type="GO" id="GO:0043565">
    <property type="term" value="F:sequence-specific DNA binding"/>
    <property type="evidence" value="ECO:0007669"/>
    <property type="project" value="InterPro"/>
</dbReference>
<name>U7V348_9FUSO</name>
<dbReference type="PANTHER" id="PTHR43280">
    <property type="entry name" value="ARAC-FAMILY TRANSCRIPTIONAL REGULATOR"/>
    <property type="match status" value="1"/>
</dbReference>
<keyword evidence="4" id="KW-0812">Transmembrane</keyword>
<feature type="non-terminal residue" evidence="6">
    <location>
        <position position="1"/>
    </location>
</feature>
<reference evidence="6 7" key="1">
    <citation type="submission" date="2013-08" db="EMBL/GenBank/DDBJ databases">
        <authorList>
            <person name="Weinstock G."/>
            <person name="Sodergren E."/>
            <person name="Wylie T."/>
            <person name="Fulton L."/>
            <person name="Fulton R."/>
            <person name="Fronick C."/>
            <person name="O'Laughlin M."/>
            <person name="Godfrey J."/>
            <person name="Miner T."/>
            <person name="Herter B."/>
            <person name="Appelbaum E."/>
            <person name="Cordes M."/>
            <person name="Lek S."/>
            <person name="Wollam A."/>
            <person name="Pepin K.H."/>
            <person name="Palsikar V.B."/>
            <person name="Mitreva M."/>
            <person name="Wilson R.K."/>
        </authorList>
    </citation>
    <scope>NUCLEOTIDE SEQUENCE [LARGE SCALE GENOMIC DNA]</scope>
    <source>
        <strain evidence="6 7">ATCC BAA-474</strain>
    </source>
</reference>
<dbReference type="InterPro" id="IPR018060">
    <property type="entry name" value="HTH_AraC"/>
</dbReference>
<dbReference type="RefSeq" id="WP_023052336.1">
    <property type="nucleotide sequence ID" value="NZ_KI518146.1"/>
</dbReference>
<dbReference type="HOGENOM" id="CLU_443167_0_0_0"/>
<dbReference type="STRING" id="1319815.HMPREF0202_02810"/>
<proteinExistence type="predicted"/>
<evidence type="ECO:0000313" key="7">
    <source>
        <dbReference type="Proteomes" id="UP000017081"/>
    </source>
</evidence>
<dbReference type="SMART" id="SM00342">
    <property type="entry name" value="HTH_ARAC"/>
    <property type="match status" value="1"/>
</dbReference>
<dbReference type="Pfam" id="PF12833">
    <property type="entry name" value="HTH_18"/>
    <property type="match status" value="1"/>
</dbReference>
<evidence type="ECO:0000256" key="1">
    <source>
        <dbReference type="ARBA" id="ARBA00023015"/>
    </source>
</evidence>
<keyword evidence="1" id="KW-0805">Transcription regulation</keyword>
<sequence>VYKKEEKNYNKYLISQIEEKKRIFQLKTDLLYSSILDLKNENTFLEYESNPTPYNLLKVFKTLKIKNSFFSKFGYKISFGNSDSNIFITPEETVNKNDFFTTLKFQLNSKDNLQITDDESTMYLLNFPSKLETLQKSLWLITIDKSIFFSDIKTKDIGQWAIEKNNNFYSIMPSLEKLKISNKKNLYIFKDNAFDFNLIFQQKKHNLFPNIFFDILKILILTTAIFICILKIFNFFQNPIIYINQRKNLKDYILGIKSVKDIDSFTEKFENLKFPLRLVLIELFDSDTPELYTDTLPIVKDYLITSLNNSSQYEYVDIDYKSILFIVSEEALIDIDDGFSFLLEHVQKKYNLKLTASVSNEIFYLDTLPKEYIKCKRILNFKFLYSSYFVILESFTNKNNPSFFYSIDIENKLANRLLNGNFLGCKKIIDEIFEDIDSNLDKNKVNDFSLLLCNTLGRVTSQLGEFDINNKIDIHIKETSIPNLKNTFLKFCKEICDLKQVEENSTNIEIKNKIQQYLEDNYSNDFSLEDLSEYLGFSFRYTSLLFKKNMGDNFKNYLNLFRINKSKEIIQNNKNIKIKEVAELVGYNSSNTFIRIFKKYEGISPARFFLENITDN</sequence>
<feature type="domain" description="HTH araC/xylS-type" evidence="5">
    <location>
        <begin position="512"/>
        <end position="611"/>
    </location>
</feature>
<keyword evidence="2" id="KW-0238">DNA-binding</keyword>
<dbReference type="AlphaFoldDB" id="U7V348"/>
<keyword evidence="3" id="KW-0804">Transcription</keyword>
<dbReference type="Proteomes" id="UP000017081">
    <property type="component" value="Unassembled WGS sequence"/>
</dbReference>
<dbReference type="InterPro" id="IPR018062">
    <property type="entry name" value="HTH_AraC-typ_CS"/>
</dbReference>
<dbReference type="PROSITE" id="PS00041">
    <property type="entry name" value="HTH_ARAC_FAMILY_1"/>
    <property type="match status" value="1"/>
</dbReference>
<dbReference type="SUPFAM" id="SSF46689">
    <property type="entry name" value="Homeodomain-like"/>
    <property type="match status" value="2"/>
</dbReference>
<dbReference type="Gene3D" id="1.10.10.60">
    <property type="entry name" value="Homeodomain-like"/>
    <property type="match status" value="2"/>
</dbReference>
<feature type="transmembrane region" description="Helical" evidence="4">
    <location>
        <begin position="211"/>
        <end position="236"/>
    </location>
</feature>
<dbReference type="InterPro" id="IPR020449">
    <property type="entry name" value="Tscrpt_reg_AraC-type_HTH"/>
</dbReference>
<accession>U7V348</accession>
<evidence type="ECO:0000256" key="3">
    <source>
        <dbReference type="ARBA" id="ARBA00023163"/>
    </source>
</evidence>
<dbReference type="PANTHER" id="PTHR43280:SF28">
    <property type="entry name" value="HTH-TYPE TRANSCRIPTIONAL ACTIVATOR RHAS"/>
    <property type="match status" value="1"/>
</dbReference>
<dbReference type="eggNOG" id="COG2207">
    <property type="taxonomic scope" value="Bacteria"/>
</dbReference>
<dbReference type="GO" id="GO:0003700">
    <property type="term" value="F:DNA-binding transcription factor activity"/>
    <property type="evidence" value="ECO:0007669"/>
    <property type="project" value="InterPro"/>
</dbReference>
<protein>
    <recommendedName>
        <fullName evidence="5">HTH araC/xylS-type domain-containing protein</fullName>
    </recommendedName>
</protein>
<gene>
    <name evidence="6" type="ORF">HMPREF0202_02810</name>
</gene>
<evidence type="ECO:0000256" key="2">
    <source>
        <dbReference type="ARBA" id="ARBA00023125"/>
    </source>
</evidence>
<dbReference type="PROSITE" id="PS01124">
    <property type="entry name" value="HTH_ARAC_FAMILY_2"/>
    <property type="match status" value="1"/>
</dbReference>
<keyword evidence="4" id="KW-0472">Membrane</keyword>
<organism evidence="6 7">
    <name type="scientific">Cetobacterium somerae ATCC BAA-474</name>
    <dbReference type="NCBI Taxonomy" id="1319815"/>
    <lineage>
        <taxon>Bacteria</taxon>
        <taxon>Fusobacteriati</taxon>
        <taxon>Fusobacteriota</taxon>
        <taxon>Fusobacteriia</taxon>
        <taxon>Fusobacteriales</taxon>
        <taxon>Fusobacteriaceae</taxon>
        <taxon>Cetobacterium</taxon>
    </lineage>
</organism>
<comment type="caution">
    <text evidence="6">The sequence shown here is derived from an EMBL/GenBank/DDBJ whole genome shotgun (WGS) entry which is preliminary data.</text>
</comment>
<keyword evidence="7" id="KW-1185">Reference proteome</keyword>